<dbReference type="Gene3D" id="3.20.20.100">
    <property type="entry name" value="NADP-dependent oxidoreductase domain"/>
    <property type="match status" value="1"/>
</dbReference>
<sequence length="345" mass="38655">MRIKRLGRTGLQVTEIGLGAIPIQRRTLEDGARVVERCLELGINFIDTANGYTDSEEKIGRAIAGRRREELVIATKSNRRDKKGVLEHIDLSLRRLGTDYLDLLQLHNLTTLDELAQVTGPGGAMEGLREAQEAGKLRHIGVTSHSFANTPAFLRTGLFETIQIPFNFIATDAEREIFPLAQAMEIGVIGMKPFAGGAIEDARLAFKFLQRYDFLVSIPGIEVIAEVEAIARIIEERPSLTPADEAEIERIRAELGTRFCRRCQYCYPCPQGIKVALVNGIDSFIRRMPRERMLTGWIAEALAEAQGCQQCGLCEERCPYHLPVRELLQEGLDTYARWRETSTLS</sequence>
<dbReference type="InterPro" id="IPR036812">
    <property type="entry name" value="NAD(P)_OxRdtase_dom_sf"/>
</dbReference>
<name>A0A932CPZ1_UNCTE</name>
<dbReference type="AlphaFoldDB" id="A0A932CPZ1"/>
<dbReference type="InterPro" id="IPR053135">
    <property type="entry name" value="AKR2_Oxidoreductase"/>
</dbReference>
<dbReference type="InterPro" id="IPR023210">
    <property type="entry name" value="NADP_OxRdtase_dom"/>
</dbReference>
<evidence type="ECO:0000259" key="4">
    <source>
        <dbReference type="PROSITE" id="PS51379"/>
    </source>
</evidence>
<reference evidence="5" key="1">
    <citation type="submission" date="2020-07" db="EMBL/GenBank/DDBJ databases">
        <title>Huge and variable diversity of episymbiotic CPR bacteria and DPANN archaea in groundwater ecosystems.</title>
        <authorList>
            <person name="He C.Y."/>
            <person name="Keren R."/>
            <person name="Whittaker M."/>
            <person name="Farag I.F."/>
            <person name="Doudna J."/>
            <person name="Cate J.H.D."/>
            <person name="Banfield J.F."/>
        </authorList>
    </citation>
    <scope>NUCLEOTIDE SEQUENCE</scope>
    <source>
        <strain evidence="5">NC_groundwater_672_Ag_B-0.1um_62_36</strain>
    </source>
</reference>
<dbReference type="Pfam" id="PF00248">
    <property type="entry name" value="Aldo_ket_red"/>
    <property type="match status" value="1"/>
</dbReference>
<evidence type="ECO:0000256" key="3">
    <source>
        <dbReference type="ARBA" id="ARBA00023014"/>
    </source>
</evidence>
<organism evidence="5 6">
    <name type="scientific">Tectimicrobiota bacterium</name>
    <dbReference type="NCBI Taxonomy" id="2528274"/>
    <lineage>
        <taxon>Bacteria</taxon>
        <taxon>Pseudomonadati</taxon>
        <taxon>Nitrospinota/Tectimicrobiota group</taxon>
        <taxon>Candidatus Tectimicrobiota</taxon>
    </lineage>
</organism>
<gene>
    <name evidence="5" type="ORF">HYY20_11235</name>
</gene>
<dbReference type="CDD" id="cd19100">
    <property type="entry name" value="AKR_unchar"/>
    <property type="match status" value="1"/>
</dbReference>
<dbReference type="GO" id="GO:0046872">
    <property type="term" value="F:metal ion binding"/>
    <property type="evidence" value="ECO:0007669"/>
    <property type="project" value="UniProtKB-KW"/>
</dbReference>
<evidence type="ECO:0000256" key="2">
    <source>
        <dbReference type="ARBA" id="ARBA00023004"/>
    </source>
</evidence>
<dbReference type="PANTHER" id="PTHR43312">
    <property type="entry name" value="D-THREO-ALDOSE 1-DEHYDROGENASE"/>
    <property type="match status" value="1"/>
</dbReference>
<dbReference type="InterPro" id="IPR017900">
    <property type="entry name" value="4Fe4S_Fe_S_CS"/>
</dbReference>
<keyword evidence="1" id="KW-0479">Metal-binding</keyword>
<comment type="caution">
    <text evidence="5">The sequence shown here is derived from an EMBL/GenBank/DDBJ whole genome shotgun (WGS) entry which is preliminary data.</text>
</comment>
<evidence type="ECO:0000313" key="5">
    <source>
        <dbReference type="EMBL" id="MBI2877445.1"/>
    </source>
</evidence>
<dbReference type="SUPFAM" id="SSF51430">
    <property type="entry name" value="NAD(P)-linked oxidoreductase"/>
    <property type="match status" value="1"/>
</dbReference>
<protein>
    <submittedName>
        <fullName evidence="5">Aldo/keto reductase</fullName>
    </submittedName>
</protein>
<keyword evidence="3" id="KW-0411">Iron-sulfur</keyword>
<feature type="domain" description="4Fe-4S ferredoxin-type" evidence="4">
    <location>
        <begin position="299"/>
        <end position="328"/>
    </location>
</feature>
<dbReference type="InterPro" id="IPR017896">
    <property type="entry name" value="4Fe4S_Fe-S-bd"/>
</dbReference>
<evidence type="ECO:0000313" key="6">
    <source>
        <dbReference type="Proteomes" id="UP000769766"/>
    </source>
</evidence>
<evidence type="ECO:0000256" key="1">
    <source>
        <dbReference type="ARBA" id="ARBA00022723"/>
    </source>
</evidence>
<dbReference type="PANTHER" id="PTHR43312:SF1">
    <property type="entry name" value="NADP-DEPENDENT OXIDOREDUCTASE DOMAIN-CONTAINING PROTEIN"/>
    <property type="match status" value="1"/>
</dbReference>
<accession>A0A932CPZ1</accession>
<dbReference type="GO" id="GO:0051536">
    <property type="term" value="F:iron-sulfur cluster binding"/>
    <property type="evidence" value="ECO:0007669"/>
    <property type="project" value="UniProtKB-KW"/>
</dbReference>
<dbReference type="EMBL" id="JACPRF010000342">
    <property type="protein sequence ID" value="MBI2877445.1"/>
    <property type="molecule type" value="Genomic_DNA"/>
</dbReference>
<dbReference type="PROSITE" id="PS00198">
    <property type="entry name" value="4FE4S_FER_1"/>
    <property type="match status" value="1"/>
</dbReference>
<dbReference type="Pfam" id="PF13534">
    <property type="entry name" value="Fer4_17"/>
    <property type="match status" value="1"/>
</dbReference>
<keyword evidence="2" id="KW-0408">Iron</keyword>
<dbReference type="Proteomes" id="UP000769766">
    <property type="component" value="Unassembled WGS sequence"/>
</dbReference>
<dbReference type="SUPFAM" id="SSF46548">
    <property type="entry name" value="alpha-helical ferredoxin"/>
    <property type="match status" value="1"/>
</dbReference>
<dbReference type="PROSITE" id="PS51379">
    <property type="entry name" value="4FE4S_FER_2"/>
    <property type="match status" value="1"/>
</dbReference>
<proteinExistence type="predicted"/>